<dbReference type="OrthoDB" id="10027013at2759"/>
<keyword evidence="3" id="KW-0808">Transferase</keyword>
<dbReference type="Gene3D" id="3.40.50.150">
    <property type="entry name" value="Vaccinia Virus protein VP39"/>
    <property type="match status" value="1"/>
</dbReference>
<dbReference type="InterPro" id="IPR029063">
    <property type="entry name" value="SAM-dependent_MTases_sf"/>
</dbReference>
<organism evidence="5">
    <name type="scientific">Psilocybe cubensis</name>
    <name type="common">Psychedelic mushroom</name>
    <name type="synonym">Stropharia cubensis</name>
    <dbReference type="NCBI Taxonomy" id="181762"/>
    <lineage>
        <taxon>Eukaryota</taxon>
        <taxon>Fungi</taxon>
        <taxon>Dikarya</taxon>
        <taxon>Basidiomycota</taxon>
        <taxon>Agaricomycotina</taxon>
        <taxon>Agaricomycetes</taxon>
        <taxon>Agaricomycetidae</taxon>
        <taxon>Agaricales</taxon>
        <taxon>Agaricineae</taxon>
        <taxon>Strophariaceae</taxon>
        <taxon>Psilocybe</taxon>
    </lineage>
</organism>
<keyword evidence="2" id="KW-0489">Methyltransferase</keyword>
<dbReference type="SUPFAM" id="SSF53335">
    <property type="entry name" value="S-adenosyl-L-methionine-dependent methyltransferases"/>
    <property type="match status" value="1"/>
</dbReference>
<evidence type="ECO:0000256" key="2">
    <source>
        <dbReference type="ARBA" id="ARBA00022603"/>
    </source>
</evidence>
<dbReference type="InterPro" id="IPR013216">
    <property type="entry name" value="Methyltransf_11"/>
</dbReference>
<evidence type="ECO:0000256" key="3">
    <source>
        <dbReference type="ARBA" id="ARBA00022679"/>
    </source>
</evidence>
<comment type="caution">
    <text evidence="5">The sequence shown here is derived from an EMBL/GenBank/DDBJ whole genome shotgun (WGS) entry which is preliminary data.</text>
</comment>
<dbReference type="PANTHER" id="PTHR44942:SF4">
    <property type="entry name" value="METHYLTRANSFERASE TYPE 11 DOMAIN-CONTAINING PROTEIN"/>
    <property type="match status" value="1"/>
</dbReference>
<dbReference type="CDD" id="cd02440">
    <property type="entry name" value="AdoMet_MTases"/>
    <property type="match status" value="1"/>
</dbReference>
<comment type="similarity">
    <text evidence="1">Belongs to the methyltransferase superfamily.</text>
</comment>
<evidence type="ECO:0000256" key="1">
    <source>
        <dbReference type="ARBA" id="ARBA00008361"/>
    </source>
</evidence>
<accession>A0A8H7XN70</accession>
<gene>
    <name evidence="5" type="ORF">JR316_012188</name>
</gene>
<name>A0A8H7XN70_PSICU</name>
<feature type="domain" description="Methyltransferase type 11" evidence="4">
    <location>
        <begin position="46"/>
        <end position="143"/>
    </location>
</feature>
<evidence type="ECO:0000313" key="5">
    <source>
        <dbReference type="EMBL" id="KAG5162804.1"/>
    </source>
</evidence>
<dbReference type="EMBL" id="JAFIQS010000017">
    <property type="protein sequence ID" value="KAG5162804.1"/>
    <property type="molecule type" value="Genomic_DNA"/>
</dbReference>
<dbReference type="AlphaFoldDB" id="A0A8H7XN70"/>
<sequence length="348" mass="38927">MSTFAKSTFNALVYSASRPTYPTELFEHIFAFHRAGKNAQWERAADLGCGTGQATLQLHPFKEVLGVEPSAGMLEKARAYAASKVADPSKFKFVQGSAEDTSKAIAENSADLIVAAQAAHWFDWSKVWPETYRALRPGGTVAFWIYAEFRLPQFPTLGEKITAYAQGTDPKASVGSHFQRPGRTILERHLVDVPEPSEFGVKLEPLHRVFFCGDEVPPFVPKESPIHPVLMRTEMRWRDLLAYFRTWSALHTYHERYPEDLTSPEDTRFLEEDLSSDSEDTSKCLVVFVICMSADSCKGDVRGGDIAIRFWKDLREGAAKTSPGATVGINDVVRVEWPVALIMTRKSC</sequence>
<evidence type="ECO:0000259" key="4">
    <source>
        <dbReference type="Pfam" id="PF08241"/>
    </source>
</evidence>
<dbReference type="PANTHER" id="PTHR44942">
    <property type="entry name" value="METHYLTRANSF_11 DOMAIN-CONTAINING PROTEIN"/>
    <property type="match status" value="1"/>
</dbReference>
<dbReference type="Pfam" id="PF08241">
    <property type="entry name" value="Methyltransf_11"/>
    <property type="match status" value="1"/>
</dbReference>
<dbReference type="GO" id="GO:0008757">
    <property type="term" value="F:S-adenosylmethionine-dependent methyltransferase activity"/>
    <property type="evidence" value="ECO:0007669"/>
    <property type="project" value="InterPro"/>
</dbReference>
<proteinExistence type="inferred from homology"/>
<protein>
    <recommendedName>
        <fullName evidence="4">Methyltransferase type 11 domain-containing protein</fullName>
    </recommendedName>
</protein>
<dbReference type="InterPro" id="IPR051052">
    <property type="entry name" value="Diverse_substrate_MTase"/>
</dbReference>
<reference evidence="5" key="1">
    <citation type="submission" date="2021-02" db="EMBL/GenBank/DDBJ databases">
        <title>Psilocybe cubensis genome.</title>
        <authorList>
            <person name="Mckernan K.J."/>
            <person name="Crawford S."/>
            <person name="Trippe A."/>
            <person name="Kane L.T."/>
            <person name="Mclaughlin S."/>
        </authorList>
    </citation>
    <scope>NUCLEOTIDE SEQUENCE [LARGE SCALE GENOMIC DNA]</scope>
    <source>
        <strain evidence="5">MGC-MH-2018</strain>
    </source>
</reference>
<dbReference type="GO" id="GO:0032259">
    <property type="term" value="P:methylation"/>
    <property type="evidence" value="ECO:0007669"/>
    <property type="project" value="UniProtKB-KW"/>
</dbReference>